<accession>A0A518C340</accession>
<dbReference type="KEGG" id="bvo:Pan97_06440"/>
<dbReference type="Gene3D" id="3.40.50.11190">
    <property type="match status" value="1"/>
</dbReference>
<evidence type="ECO:0008006" key="3">
    <source>
        <dbReference type="Google" id="ProtNLM"/>
    </source>
</evidence>
<proteinExistence type="predicted"/>
<keyword evidence="2" id="KW-1185">Reference proteome</keyword>
<dbReference type="SUPFAM" id="SSF53756">
    <property type="entry name" value="UDP-Glycosyltransferase/glycogen phosphorylase"/>
    <property type="match status" value="1"/>
</dbReference>
<sequence>MNSNLRGKRLARVVVVCKGSVKSGLGHVMRSRTFAKHASRCCEVHLIVIGDHYLDALLSGLVIKHHLFRDEAEAIEAIQQISPDLVFLDMLECSDEFFAVVKRSEATFSLSPIFSHLNKVDLVFHRTSVLNPRWSDEGLTDSLRCGLQYNIIRESCESIPTEVYLQNAQQFPLAVAISMGGTDASNNTLKLLQAIRDIPRPILFWVLLGEGYGHSYEELVEAVKQDTNHEIILAKTSDSMWRIMRNCALAILAGGTVTYESAFAGLPSINLFHSPDNYFLVEELAEKGACLSAGYPMDAAVHVAAANLEFLESNRDLLVQMHTASKDLIDKSGAQRIIAEALNHYWSRQAS</sequence>
<organism evidence="1 2">
    <name type="scientific">Bremerella volcania</name>
    <dbReference type="NCBI Taxonomy" id="2527984"/>
    <lineage>
        <taxon>Bacteria</taxon>
        <taxon>Pseudomonadati</taxon>
        <taxon>Planctomycetota</taxon>
        <taxon>Planctomycetia</taxon>
        <taxon>Pirellulales</taxon>
        <taxon>Pirellulaceae</taxon>
        <taxon>Bremerella</taxon>
    </lineage>
</organism>
<dbReference type="AlphaFoldDB" id="A0A518C340"/>
<dbReference type="Proteomes" id="UP000318626">
    <property type="component" value="Chromosome"/>
</dbReference>
<evidence type="ECO:0000313" key="1">
    <source>
        <dbReference type="EMBL" id="QDU73646.1"/>
    </source>
</evidence>
<evidence type="ECO:0000313" key="2">
    <source>
        <dbReference type="Proteomes" id="UP000318626"/>
    </source>
</evidence>
<dbReference type="EMBL" id="CP036289">
    <property type="protein sequence ID" value="QDU73646.1"/>
    <property type="molecule type" value="Genomic_DNA"/>
</dbReference>
<reference evidence="2" key="1">
    <citation type="submission" date="2019-02" db="EMBL/GenBank/DDBJ databases">
        <title>Deep-cultivation of Planctomycetes and their phenomic and genomic characterization uncovers novel biology.</title>
        <authorList>
            <person name="Wiegand S."/>
            <person name="Jogler M."/>
            <person name="Boedeker C."/>
            <person name="Pinto D."/>
            <person name="Vollmers J."/>
            <person name="Rivas-Marin E."/>
            <person name="Kohn T."/>
            <person name="Peeters S.H."/>
            <person name="Heuer A."/>
            <person name="Rast P."/>
            <person name="Oberbeckmann S."/>
            <person name="Bunk B."/>
            <person name="Jeske O."/>
            <person name="Meyerdierks A."/>
            <person name="Storesund J.E."/>
            <person name="Kallscheuer N."/>
            <person name="Luecker S."/>
            <person name="Lage O.M."/>
            <person name="Pohl T."/>
            <person name="Merkel B.J."/>
            <person name="Hornburger P."/>
            <person name="Mueller R.-W."/>
            <person name="Bruemmer F."/>
            <person name="Labrenz M."/>
            <person name="Spormann A.M."/>
            <person name="Op den Camp H."/>
            <person name="Overmann J."/>
            <person name="Amann R."/>
            <person name="Jetten M.S.M."/>
            <person name="Mascher T."/>
            <person name="Medema M.H."/>
            <person name="Devos D.P."/>
            <person name="Kaster A.-K."/>
            <person name="Ovreas L."/>
            <person name="Rohde M."/>
            <person name="Galperin M.Y."/>
            <person name="Jogler C."/>
        </authorList>
    </citation>
    <scope>NUCLEOTIDE SEQUENCE [LARGE SCALE GENOMIC DNA]</scope>
    <source>
        <strain evidence="2">Pan97</strain>
    </source>
</reference>
<protein>
    <recommendedName>
        <fullName evidence="3">UDP-2,4-diacetamido-2,4,6-trideoxy-beta-L-altropyranose hydrolase</fullName>
    </recommendedName>
</protein>
<name>A0A518C340_9BACT</name>
<gene>
    <name evidence="1" type="ORF">Pan97_06440</name>
</gene>
<dbReference type="Gene3D" id="3.40.50.2000">
    <property type="entry name" value="Glycogen Phosphorylase B"/>
    <property type="match status" value="1"/>
</dbReference>